<protein>
    <submittedName>
        <fullName evidence="2">Uncharacterized protein</fullName>
    </submittedName>
</protein>
<feature type="compositionally biased region" description="Basic and acidic residues" evidence="1">
    <location>
        <begin position="182"/>
        <end position="196"/>
    </location>
</feature>
<sequence length="385" mass="43556">MTTAIQNRLMFESRLIVITLAYLFRSWRYLSGEILKIPDVFSRLIRKRPRERRTPRKMPPAVTTLKRKHSLKGKSILTVIKRTRQNELTGSAARMATQVRTEDLDNEELISQFRQITGESAADCLEMAGKAINKRNLVCLLHNTIIYANEVGQPGEQLTETMQSGSAAIVNDNQTRGASTSAHERETEKNNKKDKNIHEDEILSRIADLEKATESVESLKDKVRGLALQKSPNEAMILLLLEELANVARKRQHDDSSVFEELSRQALKHQGSINLASLVLNVVGGSSDVVIKALNKCVKEKKVESKLTAPEKAENENTHQSPLANVYNPINPFLMPQQSYQYAPYQNYSMFNSRPRGTLMWYKRLSPPESTKCLSGIKSRLLIQN</sequence>
<feature type="region of interest" description="Disordered" evidence="1">
    <location>
        <begin position="174"/>
        <end position="196"/>
    </location>
</feature>
<evidence type="ECO:0000313" key="2">
    <source>
        <dbReference type="EnsemblMetazoa" id="G17179.1:cds"/>
    </source>
</evidence>
<name>A0A8W8J8I1_MAGGI</name>
<dbReference type="Proteomes" id="UP000005408">
    <property type="component" value="Unassembled WGS sequence"/>
</dbReference>
<keyword evidence="3" id="KW-1185">Reference proteome</keyword>
<proteinExistence type="predicted"/>
<dbReference type="EnsemblMetazoa" id="G17179.1">
    <property type="protein sequence ID" value="G17179.1:cds"/>
    <property type="gene ID" value="G17179"/>
</dbReference>
<reference evidence="2" key="1">
    <citation type="submission" date="2022-08" db="UniProtKB">
        <authorList>
            <consortium name="EnsemblMetazoa"/>
        </authorList>
    </citation>
    <scope>IDENTIFICATION</scope>
    <source>
        <strain evidence="2">05x7-T-G4-1.051#20</strain>
    </source>
</reference>
<evidence type="ECO:0000256" key="1">
    <source>
        <dbReference type="SAM" id="MobiDB-lite"/>
    </source>
</evidence>
<dbReference type="AlphaFoldDB" id="A0A8W8J8I1"/>
<evidence type="ECO:0000313" key="3">
    <source>
        <dbReference type="Proteomes" id="UP000005408"/>
    </source>
</evidence>
<accession>A0A8W8J8I1</accession>
<organism evidence="2 3">
    <name type="scientific">Magallana gigas</name>
    <name type="common">Pacific oyster</name>
    <name type="synonym">Crassostrea gigas</name>
    <dbReference type="NCBI Taxonomy" id="29159"/>
    <lineage>
        <taxon>Eukaryota</taxon>
        <taxon>Metazoa</taxon>
        <taxon>Spiralia</taxon>
        <taxon>Lophotrochozoa</taxon>
        <taxon>Mollusca</taxon>
        <taxon>Bivalvia</taxon>
        <taxon>Autobranchia</taxon>
        <taxon>Pteriomorphia</taxon>
        <taxon>Ostreida</taxon>
        <taxon>Ostreoidea</taxon>
        <taxon>Ostreidae</taxon>
        <taxon>Magallana</taxon>
    </lineage>
</organism>